<dbReference type="AlphaFoldDB" id="A0A0B6AJC2"/>
<proteinExistence type="predicted"/>
<evidence type="ECO:0000256" key="2">
    <source>
        <dbReference type="ARBA" id="ARBA00022475"/>
    </source>
</evidence>
<dbReference type="PANTHER" id="PTHR40035:SF1">
    <property type="entry name" value="ATP SYNTHASE PROTEIN I"/>
    <property type="match status" value="1"/>
</dbReference>
<dbReference type="Pfam" id="PF03899">
    <property type="entry name" value="ATP-synt_I"/>
    <property type="match status" value="1"/>
</dbReference>
<organism evidence="6 7">
    <name type="scientific">Priestia megaterium (strain ATCC 14581 / DSM 32 / CCUG 1817 / JCM 2506 / NBRC 15308 / NCIMB 9376 / NCTC 10342 / NRRL B-14308 / VKM B-512 / Ford 19)</name>
    <name type="common">Bacillus megaterium</name>
    <dbReference type="NCBI Taxonomy" id="1348623"/>
    <lineage>
        <taxon>Bacteria</taxon>
        <taxon>Bacillati</taxon>
        <taxon>Bacillota</taxon>
        <taxon>Bacilli</taxon>
        <taxon>Bacillales</taxon>
        <taxon>Bacillaceae</taxon>
        <taxon>Priestia</taxon>
    </lineage>
</organism>
<protein>
    <submittedName>
        <fullName evidence="6">ATP synthase I chain family protein</fullName>
    </submittedName>
</protein>
<evidence type="ECO:0000256" key="4">
    <source>
        <dbReference type="ARBA" id="ARBA00022989"/>
    </source>
</evidence>
<dbReference type="RefSeq" id="WP_013059806.1">
    <property type="nucleotide sequence ID" value="NZ_BCVB01000009.1"/>
</dbReference>
<reference evidence="6 7" key="1">
    <citation type="journal article" date="2015" name="Genome Announc.">
        <title>Complete genome sequences for 35 biothreat assay-relevant bacillus species.</title>
        <authorList>
            <person name="Johnson S.L."/>
            <person name="Daligault H.E."/>
            <person name="Davenport K.W."/>
            <person name="Jaissle J."/>
            <person name="Frey K.G."/>
            <person name="Ladner J.T."/>
            <person name="Broomall S.M."/>
            <person name="Bishop-Lilly K.A."/>
            <person name="Bruce D.C."/>
            <person name="Gibbons H.S."/>
            <person name="Coyne S.R."/>
            <person name="Lo C.C."/>
            <person name="Meincke L."/>
            <person name="Munk A.C."/>
            <person name="Koroleva G.I."/>
            <person name="Rosenzweig C.N."/>
            <person name="Palacios G.F."/>
            <person name="Redden C.L."/>
            <person name="Minogue T.D."/>
            <person name="Chain P.S."/>
        </authorList>
    </citation>
    <scope>NUCLEOTIDE SEQUENCE [LARGE SCALE GENOMIC DNA]</scope>
    <source>
        <strain evidence="7">ATCC 14581 / DSM 32 / JCM 2506 / NBRC 15308 / NCIMB 9376 / NCTC 10342 / NRRL B-14308 / VKM B-512</strain>
    </source>
</reference>
<keyword evidence="5" id="KW-0472">Membrane</keyword>
<dbReference type="Proteomes" id="UP000031829">
    <property type="component" value="Chromosome"/>
</dbReference>
<dbReference type="PANTHER" id="PTHR40035">
    <property type="entry name" value="ATP SYNTHASE PROTEIN I"/>
    <property type="match status" value="1"/>
</dbReference>
<dbReference type="InterPro" id="IPR039072">
    <property type="entry name" value="ATP_synth_I_Bacilli"/>
</dbReference>
<keyword evidence="2" id="KW-1003">Cell membrane</keyword>
<dbReference type="EMBL" id="CP009920">
    <property type="protein sequence ID" value="AJI21167.1"/>
    <property type="molecule type" value="Genomic_DNA"/>
</dbReference>
<dbReference type="GeneID" id="93645615"/>
<keyword evidence="4" id="KW-1133">Transmembrane helix</keyword>
<dbReference type="HOGENOM" id="CLU_147331_0_0_9"/>
<gene>
    <name evidence="6" type="ORF">BG04_2149</name>
</gene>
<evidence type="ECO:0000313" key="7">
    <source>
        <dbReference type="Proteomes" id="UP000031829"/>
    </source>
</evidence>
<dbReference type="KEGG" id="bmeg:BG04_2149"/>
<comment type="subcellular location">
    <subcellularLocation>
        <location evidence="1">Cell membrane</location>
        <topology evidence="1">Multi-pass membrane protein</topology>
    </subcellularLocation>
</comment>
<sequence>MQDLQHVFPRLRSYILYLLALYVLGWGFTSYKAVFAGLILGTALSLYNLWNLVRKFEQFGQALDEGKKPRSIGTVVRFATAALAVVITISYPKTFHIISVVVGLMTYYVVIIIDLVVQNMRRR</sequence>
<evidence type="ECO:0000256" key="3">
    <source>
        <dbReference type="ARBA" id="ARBA00022692"/>
    </source>
</evidence>
<keyword evidence="3" id="KW-0812">Transmembrane</keyword>
<evidence type="ECO:0000256" key="5">
    <source>
        <dbReference type="ARBA" id="ARBA00023136"/>
    </source>
</evidence>
<name>A0A0B6AJC2_PRIM2</name>
<dbReference type="InterPro" id="IPR005598">
    <property type="entry name" value="ATP_synth_I"/>
</dbReference>
<accession>A0A0B6AJC2</accession>
<dbReference type="GO" id="GO:0005886">
    <property type="term" value="C:plasma membrane"/>
    <property type="evidence" value="ECO:0007669"/>
    <property type="project" value="UniProtKB-SubCell"/>
</dbReference>
<evidence type="ECO:0000256" key="1">
    <source>
        <dbReference type="ARBA" id="ARBA00004651"/>
    </source>
</evidence>
<evidence type="ECO:0000313" key="6">
    <source>
        <dbReference type="EMBL" id="AJI21167.1"/>
    </source>
</evidence>